<dbReference type="WBParaSite" id="SMUV_0000269001-mRNA-1">
    <property type="protein sequence ID" value="SMUV_0000269001-mRNA-1"/>
    <property type="gene ID" value="SMUV_0000269001"/>
</dbReference>
<sequence>MIDIRSVLISMASIFDSSFSTRHNYAIKIVIENREEGIVWDSIAAINITIIYKKYNLCSIHSFYSTFNTCDDRSSESYDHCKYDVVS</sequence>
<evidence type="ECO:0000313" key="1">
    <source>
        <dbReference type="Proteomes" id="UP000046393"/>
    </source>
</evidence>
<organism evidence="1 2">
    <name type="scientific">Syphacia muris</name>
    <dbReference type="NCBI Taxonomy" id="451379"/>
    <lineage>
        <taxon>Eukaryota</taxon>
        <taxon>Metazoa</taxon>
        <taxon>Ecdysozoa</taxon>
        <taxon>Nematoda</taxon>
        <taxon>Chromadorea</taxon>
        <taxon>Rhabditida</taxon>
        <taxon>Spirurina</taxon>
        <taxon>Oxyuridomorpha</taxon>
        <taxon>Oxyuroidea</taxon>
        <taxon>Oxyuridae</taxon>
        <taxon>Syphacia</taxon>
    </lineage>
</organism>
<protein>
    <submittedName>
        <fullName evidence="2">Secreted protein</fullName>
    </submittedName>
</protein>
<dbReference type="AlphaFoldDB" id="A0A0N5AEM5"/>
<name>A0A0N5AEM5_9BILA</name>
<accession>A0A0N5AEM5</accession>
<proteinExistence type="predicted"/>
<dbReference type="Proteomes" id="UP000046393">
    <property type="component" value="Unplaced"/>
</dbReference>
<keyword evidence="1" id="KW-1185">Reference proteome</keyword>
<evidence type="ECO:0000313" key="2">
    <source>
        <dbReference type="WBParaSite" id="SMUV_0000269001-mRNA-1"/>
    </source>
</evidence>
<reference evidence="2" key="1">
    <citation type="submission" date="2017-02" db="UniProtKB">
        <authorList>
            <consortium name="WormBaseParasite"/>
        </authorList>
    </citation>
    <scope>IDENTIFICATION</scope>
</reference>